<sequence length="409" mass="45353">MSSAQAEPIQFQGFFATAPPRERPLRTYSLKGKSGRVGLLPHLKPKVSPVRPARKQAADWSPFRSGRDISAANVPKLPPDNFDVRARRSHSNLSSLVDTDEDNGDDDESLSTAKTSLESVSRGSAGRTTTRTSNQPTRIRRKPFLIFNKTIAKRTSYKKLVPKADTTKLSHRPGDGFSDREARPDSLFHLPTKRGRPSRLNSVRTLDLTQTPPSSPSVQAKQPPKQPKKPERKKRRVQDNSFLPDSPRKKKKATPDHRRRDEEKNRSKNDPRLSVLSAPCGAAASAILGEPVCNGMEAGALPQSKENQDTPGKNVAPEETRPIGISPISADEQGGIGVVCMEFSDRPLLGSDRIRSSGLDRNYISDTPPLRERAKSESFLQPHARRGKEMIIGATVQTWQRKFRRVNTT</sequence>
<reference evidence="2" key="2">
    <citation type="submission" date="2023-06" db="EMBL/GenBank/DDBJ databases">
        <authorList>
            <consortium name="Lawrence Berkeley National Laboratory"/>
            <person name="Haridas S."/>
            <person name="Hensen N."/>
            <person name="Bonometti L."/>
            <person name="Westerberg I."/>
            <person name="Brannstrom I.O."/>
            <person name="Guillou S."/>
            <person name="Cros-Aarteil S."/>
            <person name="Calhoun S."/>
            <person name="Kuo A."/>
            <person name="Mondo S."/>
            <person name="Pangilinan J."/>
            <person name="Riley R."/>
            <person name="Labutti K."/>
            <person name="Andreopoulos B."/>
            <person name="Lipzen A."/>
            <person name="Chen C."/>
            <person name="Yanf M."/>
            <person name="Daum C."/>
            <person name="Ng V."/>
            <person name="Clum A."/>
            <person name="Steindorff A."/>
            <person name="Ohm R."/>
            <person name="Martin F."/>
            <person name="Silar P."/>
            <person name="Natvig D."/>
            <person name="Lalanne C."/>
            <person name="Gautier V."/>
            <person name="Ament-Velasquez S.L."/>
            <person name="Kruys A."/>
            <person name="Hutchinson M.I."/>
            <person name="Powell A.J."/>
            <person name="Barry K."/>
            <person name="Miller A.N."/>
            <person name="Grigoriev I.V."/>
            <person name="Debuchy R."/>
            <person name="Gladieux P."/>
            <person name="Thoren M.H."/>
            <person name="Johannesson H."/>
        </authorList>
    </citation>
    <scope>NUCLEOTIDE SEQUENCE</scope>
    <source>
        <strain evidence="2">CBS 118394</strain>
    </source>
</reference>
<feature type="region of interest" description="Disordered" evidence="1">
    <location>
        <begin position="298"/>
        <end position="330"/>
    </location>
</feature>
<comment type="caution">
    <text evidence="2">The sequence shown here is derived from an EMBL/GenBank/DDBJ whole genome shotgun (WGS) entry which is preliminary data.</text>
</comment>
<evidence type="ECO:0000313" key="2">
    <source>
        <dbReference type="EMBL" id="KAK3318642.1"/>
    </source>
</evidence>
<feature type="compositionally biased region" description="Polar residues" evidence="1">
    <location>
        <begin position="199"/>
        <end position="211"/>
    </location>
</feature>
<feature type="compositionally biased region" description="Low complexity" evidence="1">
    <location>
        <begin position="119"/>
        <end position="133"/>
    </location>
</feature>
<dbReference type="EMBL" id="JAUEDM010000004">
    <property type="protein sequence ID" value="KAK3318642.1"/>
    <property type="molecule type" value="Genomic_DNA"/>
</dbReference>
<feature type="compositionally biased region" description="Basic residues" evidence="1">
    <location>
        <begin position="226"/>
        <end position="236"/>
    </location>
</feature>
<evidence type="ECO:0000313" key="3">
    <source>
        <dbReference type="Proteomes" id="UP001283341"/>
    </source>
</evidence>
<reference evidence="2" key="1">
    <citation type="journal article" date="2023" name="Mol. Phylogenet. Evol.">
        <title>Genome-scale phylogeny and comparative genomics of the fungal order Sordariales.</title>
        <authorList>
            <person name="Hensen N."/>
            <person name="Bonometti L."/>
            <person name="Westerberg I."/>
            <person name="Brannstrom I.O."/>
            <person name="Guillou S."/>
            <person name="Cros-Aarteil S."/>
            <person name="Calhoun S."/>
            <person name="Haridas S."/>
            <person name="Kuo A."/>
            <person name="Mondo S."/>
            <person name="Pangilinan J."/>
            <person name="Riley R."/>
            <person name="LaButti K."/>
            <person name="Andreopoulos B."/>
            <person name="Lipzen A."/>
            <person name="Chen C."/>
            <person name="Yan M."/>
            <person name="Daum C."/>
            <person name="Ng V."/>
            <person name="Clum A."/>
            <person name="Steindorff A."/>
            <person name="Ohm R.A."/>
            <person name="Martin F."/>
            <person name="Silar P."/>
            <person name="Natvig D.O."/>
            <person name="Lalanne C."/>
            <person name="Gautier V."/>
            <person name="Ament-Velasquez S.L."/>
            <person name="Kruys A."/>
            <person name="Hutchinson M.I."/>
            <person name="Powell A.J."/>
            <person name="Barry K."/>
            <person name="Miller A.N."/>
            <person name="Grigoriev I.V."/>
            <person name="Debuchy R."/>
            <person name="Gladieux P."/>
            <person name="Hiltunen Thoren M."/>
            <person name="Johannesson H."/>
        </authorList>
    </citation>
    <scope>NUCLEOTIDE SEQUENCE</scope>
    <source>
        <strain evidence="2">CBS 118394</strain>
    </source>
</reference>
<feature type="region of interest" description="Disordered" evidence="1">
    <location>
        <begin position="1"/>
        <end position="142"/>
    </location>
</feature>
<feature type="compositionally biased region" description="Basic and acidic residues" evidence="1">
    <location>
        <begin position="165"/>
        <end position="186"/>
    </location>
</feature>
<gene>
    <name evidence="2" type="ORF">B0H66DRAFT_622704</name>
</gene>
<keyword evidence="3" id="KW-1185">Reference proteome</keyword>
<proteinExistence type="predicted"/>
<evidence type="ECO:0000256" key="1">
    <source>
        <dbReference type="SAM" id="MobiDB-lite"/>
    </source>
</evidence>
<protein>
    <submittedName>
        <fullName evidence="2">Uncharacterized protein</fullName>
    </submittedName>
</protein>
<feature type="region of interest" description="Disordered" evidence="1">
    <location>
        <begin position="158"/>
        <end position="276"/>
    </location>
</feature>
<feature type="compositionally biased region" description="Acidic residues" evidence="1">
    <location>
        <begin position="98"/>
        <end position="109"/>
    </location>
</feature>
<accession>A0AAE0I5P2</accession>
<dbReference type="Proteomes" id="UP001283341">
    <property type="component" value="Unassembled WGS sequence"/>
</dbReference>
<feature type="compositionally biased region" description="Basic and acidic residues" evidence="1">
    <location>
        <begin position="253"/>
        <end position="271"/>
    </location>
</feature>
<dbReference type="AlphaFoldDB" id="A0AAE0I5P2"/>
<organism evidence="2 3">
    <name type="scientific">Apodospora peruviana</name>
    <dbReference type="NCBI Taxonomy" id="516989"/>
    <lineage>
        <taxon>Eukaryota</taxon>
        <taxon>Fungi</taxon>
        <taxon>Dikarya</taxon>
        <taxon>Ascomycota</taxon>
        <taxon>Pezizomycotina</taxon>
        <taxon>Sordariomycetes</taxon>
        <taxon>Sordariomycetidae</taxon>
        <taxon>Sordariales</taxon>
        <taxon>Lasiosphaeriaceae</taxon>
        <taxon>Apodospora</taxon>
    </lineage>
</organism>
<name>A0AAE0I5P2_9PEZI</name>